<protein>
    <submittedName>
        <fullName evidence="1">Uncharacterized protein</fullName>
    </submittedName>
</protein>
<dbReference type="EMBL" id="JMIY01000007">
    <property type="protein sequence ID" value="KCZ71116.1"/>
    <property type="molecule type" value="Genomic_DNA"/>
</dbReference>
<reference evidence="1 2" key="1">
    <citation type="journal article" date="2013" name="Nature">
        <title>Anaerobic oxidation of methane coupled to nitrate reduction in a novel archaeal lineage.</title>
        <authorList>
            <person name="Haroon M.F."/>
            <person name="Hu S."/>
            <person name="Shi Y."/>
            <person name="Imelfort M."/>
            <person name="Keller J."/>
            <person name="Hugenholtz P."/>
            <person name="Yuan Z."/>
            <person name="Tyson G.W."/>
        </authorList>
    </citation>
    <scope>NUCLEOTIDE SEQUENCE [LARGE SCALE GENOMIC DNA]</scope>
    <source>
        <strain evidence="1 2">ANME-2d</strain>
    </source>
</reference>
<gene>
    <name evidence="1" type="ORF">ANME2D_03148</name>
</gene>
<comment type="caution">
    <text evidence="1">The sequence shown here is derived from an EMBL/GenBank/DDBJ whole genome shotgun (WGS) entry which is preliminary data.</text>
</comment>
<evidence type="ECO:0000313" key="2">
    <source>
        <dbReference type="Proteomes" id="UP000027153"/>
    </source>
</evidence>
<evidence type="ECO:0000313" key="1">
    <source>
        <dbReference type="EMBL" id="KCZ71116.1"/>
    </source>
</evidence>
<dbReference type="AlphaFoldDB" id="A0A062UVR7"/>
<sequence length="45" mass="5104">MGASAFMDMISRDLKAAPEEVMEIIKHLFDKGMAYEPKMGRMRAV</sequence>
<name>A0A062UVR7_9EURY</name>
<keyword evidence="2" id="KW-1185">Reference proteome</keyword>
<accession>A0A062UVR7</accession>
<proteinExistence type="predicted"/>
<dbReference type="Proteomes" id="UP000027153">
    <property type="component" value="Unassembled WGS sequence"/>
</dbReference>
<organism evidence="1 2">
    <name type="scientific">Candidatus Methanoperedens nitratireducens</name>
    <dbReference type="NCBI Taxonomy" id="1392998"/>
    <lineage>
        <taxon>Archaea</taxon>
        <taxon>Methanobacteriati</taxon>
        <taxon>Methanobacteriota</taxon>
        <taxon>Stenosarchaea group</taxon>
        <taxon>Methanomicrobia</taxon>
        <taxon>Methanosarcinales</taxon>
        <taxon>ANME-2 cluster</taxon>
        <taxon>Candidatus Methanoperedentaceae</taxon>
        <taxon>Candidatus Methanoperedens</taxon>
    </lineage>
</organism>